<feature type="region of interest" description="Disordered" evidence="1">
    <location>
        <begin position="265"/>
        <end position="407"/>
    </location>
</feature>
<feature type="region of interest" description="Disordered" evidence="1">
    <location>
        <begin position="419"/>
        <end position="438"/>
    </location>
</feature>
<gene>
    <name evidence="2" type="ORF">FJTKL_00748</name>
</gene>
<dbReference type="Proteomes" id="UP001600888">
    <property type="component" value="Unassembled WGS sequence"/>
</dbReference>
<protein>
    <submittedName>
        <fullName evidence="2">Uncharacterized protein</fullName>
    </submittedName>
</protein>
<sequence length="438" mass="48666">MGRSKGARKKTGIKPWHSIYVPLNLPGLVDGVIPKRIRAIEGAKARLKTARSVRAARVEWRHIDTNLWAIHSAYSKIRTALRDGGDMHRWTEFPGLAAAVKQVNDLTWSDLQGGGIPGRPVKFHIPKFDDSPLTSDTKAVKSDHLATVPIKNRGSLHKRIKDEFEDELEEGEIRDEIKEETEDEQVVSLDIGAPEPHQHGYSYESGFGDCPPRSLLQSMPQSSVPHPDYPRVYWHGLPHHYSQPVFTPFYAIIPYYSIGIPSSGSDDSIRGKADTQFSDGANCPQLHASPPDFVGSTHPGPRPPAFLESSSFPCTGNPITSSNLPQEPSTSTELPSTSYLGPVMTNQPESQRRDKRKLPTSADTSTSVPRRPLKRRRPVASDFWSDDDEAQYNRSNHTLPANGMSDFGSWFQERVTGSKKKLSHLEHVSKPTSNKMGS</sequence>
<comment type="caution">
    <text evidence="2">The sequence shown here is derived from an EMBL/GenBank/DDBJ whole genome shotgun (WGS) entry which is preliminary data.</text>
</comment>
<dbReference type="EMBL" id="JBAWTH010000110">
    <property type="protein sequence ID" value="KAL2276573.1"/>
    <property type="molecule type" value="Genomic_DNA"/>
</dbReference>
<proteinExistence type="predicted"/>
<feature type="compositionally biased region" description="Low complexity" evidence="1">
    <location>
        <begin position="327"/>
        <end position="338"/>
    </location>
</feature>
<organism evidence="2 3">
    <name type="scientific">Diaporthe vaccinii</name>
    <dbReference type="NCBI Taxonomy" id="105482"/>
    <lineage>
        <taxon>Eukaryota</taxon>
        <taxon>Fungi</taxon>
        <taxon>Dikarya</taxon>
        <taxon>Ascomycota</taxon>
        <taxon>Pezizomycotina</taxon>
        <taxon>Sordariomycetes</taxon>
        <taxon>Sordariomycetidae</taxon>
        <taxon>Diaporthales</taxon>
        <taxon>Diaporthaceae</taxon>
        <taxon>Diaporthe</taxon>
        <taxon>Diaporthe eres species complex</taxon>
    </lineage>
</organism>
<reference evidence="2 3" key="1">
    <citation type="submission" date="2024-03" db="EMBL/GenBank/DDBJ databases">
        <title>A high-quality draft genome sequence of Diaporthe vaccinii, a causative agent of upright dieback and viscid rot disease in cranberry plants.</title>
        <authorList>
            <person name="Sarrasin M."/>
            <person name="Lang B.F."/>
            <person name="Burger G."/>
        </authorList>
    </citation>
    <scope>NUCLEOTIDE SEQUENCE [LARGE SCALE GENOMIC DNA]</scope>
    <source>
        <strain evidence="2 3">IS7</strain>
    </source>
</reference>
<name>A0ABR4E2C4_9PEZI</name>
<evidence type="ECO:0000256" key="1">
    <source>
        <dbReference type="SAM" id="MobiDB-lite"/>
    </source>
</evidence>
<evidence type="ECO:0000313" key="3">
    <source>
        <dbReference type="Proteomes" id="UP001600888"/>
    </source>
</evidence>
<accession>A0ABR4E2C4</accession>
<feature type="compositionally biased region" description="Polar residues" evidence="1">
    <location>
        <begin position="308"/>
        <end position="326"/>
    </location>
</feature>
<keyword evidence="3" id="KW-1185">Reference proteome</keyword>
<evidence type="ECO:0000313" key="2">
    <source>
        <dbReference type="EMBL" id="KAL2276573.1"/>
    </source>
</evidence>